<dbReference type="InterPro" id="IPR050266">
    <property type="entry name" value="AB_hydrolase_sf"/>
</dbReference>
<dbReference type="PANTHER" id="PTHR43798:SF31">
    <property type="entry name" value="AB HYDROLASE SUPERFAMILY PROTEIN YCLE"/>
    <property type="match status" value="1"/>
</dbReference>
<protein>
    <submittedName>
        <fullName evidence="3">AB hydrolase superfamily protein YdjP</fullName>
    </submittedName>
</protein>
<evidence type="ECO:0000313" key="4">
    <source>
        <dbReference type="Proteomes" id="UP000245086"/>
    </source>
</evidence>
<dbReference type="PANTHER" id="PTHR43798">
    <property type="entry name" value="MONOACYLGLYCEROL LIPASE"/>
    <property type="match status" value="1"/>
</dbReference>
<dbReference type="PRINTS" id="PR00111">
    <property type="entry name" value="ABHYDROLASE"/>
</dbReference>
<evidence type="ECO:0000259" key="2">
    <source>
        <dbReference type="Pfam" id="PF00561"/>
    </source>
</evidence>
<dbReference type="OrthoDB" id="9779853at2"/>
<gene>
    <name evidence="3" type="primary">ydjP</name>
    <name evidence="3" type="ORF">PbB2_02654</name>
</gene>
<dbReference type="Proteomes" id="UP000245086">
    <property type="component" value="Unassembled WGS sequence"/>
</dbReference>
<dbReference type="SUPFAM" id="SSF53474">
    <property type="entry name" value="alpha/beta-Hydrolases"/>
    <property type="match status" value="1"/>
</dbReference>
<accession>A0A2P2ED22</accession>
<name>A0A2P2ED22_9PROT</name>
<keyword evidence="1 3" id="KW-0378">Hydrolase</keyword>
<dbReference type="AlphaFoldDB" id="A0A2P2ED22"/>
<keyword evidence="4" id="KW-1185">Reference proteome</keyword>
<dbReference type="GO" id="GO:0016020">
    <property type="term" value="C:membrane"/>
    <property type="evidence" value="ECO:0007669"/>
    <property type="project" value="TreeGrafter"/>
</dbReference>
<comment type="caution">
    <text evidence="3">The sequence shown here is derived from an EMBL/GenBank/DDBJ whole genome shotgun (WGS) entry which is preliminary data.</text>
</comment>
<dbReference type="Pfam" id="PF00561">
    <property type="entry name" value="Abhydrolase_1"/>
    <property type="match status" value="1"/>
</dbReference>
<dbReference type="GO" id="GO:0016787">
    <property type="term" value="F:hydrolase activity"/>
    <property type="evidence" value="ECO:0007669"/>
    <property type="project" value="UniProtKB-KW"/>
</dbReference>
<dbReference type="InterPro" id="IPR000073">
    <property type="entry name" value="AB_hydrolase_1"/>
</dbReference>
<sequence>MATAASFSRTWQAFGGRKDVLRVDGQQLVVHRAGAGIPLVAIHGWAMGGQSFAPQLELTRQGFELIAPDLPGFAGSPGPDVTTHSPRDASSISAYSELFRALIEAMDLDQVILVGWSMGAAIAWHLASRNDQFLAGLISIDMSPKVAPAEDWQFAMSPAPTPATMKASLESMAGDWPAYCDLFLDRIFAHPDDIARTSLARLALAADSQIAALAWQSLMAIDLRRDLPQIAVPSLTIHGGQSRLYPVTVAAEIARSMPNCRALVFEEAGHAPHIEIAPAFNAAVSDLAARGIRTKAPRHPLSSHPW</sequence>
<feature type="domain" description="AB hydrolase-1" evidence="2">
    <location>
        <begin position="38"/>
        <end position="275"/>
    </location>
</feature>
<reference evidence="3 4" key="1">
    <citation type="journal article" date="2018" name="Genome Announc.">
        <title>Draft Genome Sequence of "Candidatus Phycosocius bacilliformis," an Alphaproteobacterial Ectosymbiont of the Hydrocarbon-Producing Green Alga Botryococcus braunii.</title>
        <authorList>
            <person name="Tanabe Y."/>
            <person name="Yamaguchi H."/>
            <person name="Watanabe M.M."/>
        </authorList>
    </citation>
    <scope>NUCLEOTIDE SEQUENCE [LARGE SCALE GENOMIC DNA]</scope>
    <source>
        <strain evidence="3 4">BOTRYCO-2</strain>
    </source>
</reference>
<proteinExistence type="predicted"/>
<dbReference type="InterPro" id="IPR029058">
    <property type="entry name" value="AB_hydrolase_fold"/>
</dbReference>
<dbReference type="Gene3D" id="3.40.50.1820">
    <property type="entry name" value="alpha/beta hydrolase"/>
    <property type="match status" value="1"/>
</dbReference>
<evidence type="ECO:0000256" key="1">
    <source>
        <dbReference type="ARBA" id="ARBA00022801"/>
    </source>
</evidence>
<organism evidence="3 4">
    <name type="scientific">Candidatus Phycosocius bacilliformis</name>
    <dbReference type="NCBI Taxonomy" id="1445552"/>
    <lineage>
        <taxon>Bacteria</taxon>
        <taxon>Pseudomonadati</taxon>
        <taxon>Pseudomonadota</taxon>
        <taxon>Alphaproteobacteria</taxon>
        <taxon>Caulobacterales</taxon>
        <taxon>Caulobacterales incertae sedis</taxon>
        <taxon>Candidatus Phycosocius</taxon>
    </lineage>
</organism>
<evidence type="ECO:0000313" key="3">
    <source>
        <dbReference type="EMBL" id="GBF58963.1"/>
    </source>
</evidence>
<dbReference type="EMBL" id="BFBR01000009">
    <property type="protein sequence ID" value="GBF58963.1"/>
    <property type="molecule type" value="Genomic_DNA"/>
</dbReference>
<dbReference type="RefSeq" id="WP_108985825.1">
    <property type="nucleotide sequence ID" value="NZ_BFBR01000009.1"/>
</dbReference>